<dbReference type="RefSeq" id="WP_018999654.1">
    <property type="nucleotide sequence ID" value="NZ_UGPP01000001.1"/>
</dbReference>
<dbReference type="GO" id="GO:0009443">
    <property type="term" value="P:pyridoxal 5'-phosphate salvage"/>
    <property type="evidence" value="ECO:0007669"/>
    <property type="project" value="InterPro"/>
</dbReference>
<dbReference type="PANTHER" id="PTHR10534:SF2">
    <property type="entry name" value="PYRIDOXAL KINASE"/>
    <property type="match status" value="1"/>
</dbReference>
<keyword evidence="4 7" id="KW-0418">Kinase</keyword>
<dbReference type="STRING" id="1122216.GCA_000423385_00659"/>
<proteinExistence type="predicted"/>
<dbReference type="InterPro" id="IPR013749">
    <property type="entry name" value="PM/HMP-P_kinase-1"/>
</dbReference>
<organism evidence="7 8">
    <name type="scientific">Megamonas hypermegale</name>
    <dbReference type="NCBI Taxonomy" id="158847"/>
    <lineage>
        <taxon>Bacteria</taxon>
        <taxon>Bacillati</taxon>
        <taxon>Bacillota</taxon>
        <taxon>Negativicutes</taxon>
        <taxon>Selenomonadales</taxon>
        <taxon>Selenomonadaceae</taxon>
        <taxon>Megamonas</taxon>
    </lineage>
</organism>
<evidence type="ECO:0000256" key="3">
    <source>
        <dbReference type="ARBA" id="ARBA00022741"/>
    </source>
</evidence>
<gene>
    <name evidence="7" type="primary">thiD_1</name>
    <name evidence="7" type="ORF">NCTC10571_02321</name>
</gene>
<accession>A0A378NUW5</accession>
<evidence type="ECO:0000256" key="5">
    <source>
        <dbReference type="ARBA" id="ARBA00022840"/>
    </source>
</evidence>
<dbReference type="GO" id="GO:0005524">
    <property type="term" value="F:ATP binding"/>
    <property type="evidence" value="ECO:0007669"/>
    <property type="project" value="UniProtKB-KW"/>
</dbReference>
<dbReference type="InterPro" id="IPR004625">
    <property type="entry name" value="PyrdxlKinase"/>
</dbReference>
<sequence length="276" mass="30846">MNKQKRIALINDITGFGRCSVTVQLPLISALKIQACPLPTAILAAHTGFPVHYMDDYTRHMKAHMDNWQALNLEFDGILTGFLGSKDQIELVLEFARRFKKENTLFVVDPVMGDGGKLYSSYNEELCLKMRQLLNVADVLTPNLTEVCQLLDIEYPNKMPTEAELLKMAQAIATKGVKQIVITGLVNETADKVYNYIYEQGKNPCMQENNRIPEEHSGTGDAFVAILTACLVRGEALPKAVQKAADFVGKAMAYTNSLNVPWNYGLCFEEYLTDLK</sequence>
<keyword evidence="3" id="KW-0547">Nucleotide-binding</keyword>
<dbReference type="GO" id="GO:0005829">
    <property type="term" value="C:cytosol"/>
    <property type="evidence" value="ECO:0007669"/>
    <property type="project" value="TreeGrafter"/>
</dbReference>
<keyword evidence="2 7" id="KW-0808">Transferase</keyword>
<protein>
    <recommendedName>
        <fullName evidence="1">pyridoxal kinase</fullName>
        <ecNumber evidence="1">2.7.1.35</ecNumber>
    </recommendedName>
</protein>
<dbReference type="NCBIfam" id="NF005491">
    <property type="entry name" value="PRK07105.1"/>
    <property type="match status" value="1"/>
</dbReference>
<evidence type="ECO:0000313" key="8">
    <source>
        <dbReference type="Proteomes" id="UP000255234"/>
    </source>
</evidence>
<dbReference type="Proteomes" id="UP000255234">
    <property type="component" value="Unassembled WGS sequence"/>
</dbReference>
<evidence type="ECO:0000313" key="7">
    <source>
        <dbReference type="EMBL" id="STY72131.1"/>
    </source>
</evidence>
<dbReference type="Pfam" id="PF08543">
    <property type="entry name" value="Phos_pyr_kin"/>
    <property type="match status" value="1"/>
</dbReference>
<feature type="domain" description="Pyridoxamine kinase/Phosphomethylpyrimidine kinase" evidence="6">
    <location>
        <begin position="28"/>
        <end position="257"/>
    </location>
</feature>
<dbReference type="InterPro" id="IPR029056">
    <property type="entry name" value="Ribokinase-like"/>
</dbReference>
<dbReference type="PANTHER" id="PTHR10534">
    <property type="entry name" value="PYRIDOXAL KINASE"/>
    <property type="match status" value="1"/>
</dbReference>
<reference evidence="7 8" key="1">
    <citation type="submission" date="2018-06" db="EMBL/GenBank/DDBJ databases">
        <authorList>
            <consortium name="Pathogen Informatics"/>
            <person name="Doyle S."/>
        </authorList>
    </citation>
    <scope>NUCLEOTIDE SEQUENCE [LARGE SCALE GENOMIC DNA]</scope>
    <source>
        <strain evidence="7 8">NCTC10571</strain>
    </source>
</reference>
<evidence type="ECO:0000259" key="6">
    <source>
        <dbReference type="Pfam" id="PF08543"/>
    </source>
</evidence>
<dbReference type="EMBL" id="UGPP01000001">
    <property type="protein sequence ID" value="STY72131.1"/>
    <property type="molecule type" value="Genomic_DNA"/>
</dbReference>
<dbReference type="Gene3D" id="3.40.1190.20">
    <property type="match status" value="1"/>
</dbReference>
<keyword evidence="5" id="KW-0067">ATP-binding</keyword>
<dbReference type="SUPFAM" id="SSF53613">
    <property type="entry name" value="Ribokinase-like"/>
    <property type="match status" value="1"/>
</dbReference>
<dbReference type="GO" id="GO:0008478">
    <property type="term" value="F:pyridoxal kinase activity"/>
    <property type="evidence" value="ECO:0007669"/>
    <property type="project" value="UniProtKB-EC"/>
</dbReference>
<name>A0A378NUW5_9FIRM</name>
<evidence type="ECO:0000256" key="4">
    <source>
        <dbReference type="ARBA" id="ARBA00022777"/>
    </source>
</evidence>
<dbReference type="CDD" id="cd01173">
    <property type="entry name" value="pyridoxal_pyridoxamine_kinase"/>
    <property type="match status" value="1"/>
</dbReference>
<evidence type="ECO:0000256" key="1">
    <source>
        <dbReference type="ARBA" id="ARBA00012104"/>
    </source>
</evidence>
<evidence type="ECO:0000256" key="2">
    <source>
        <dbReference type="ARBA" id="ARBA00022679"/>
    </source>
</evidence>
<dbReference type="EC" id="2.7.1.35" evidence="1"/>
<dbReference type="AlphaFoldDB" id="A0A378NUW5"/>